<evidence type="ECO:0000256" key="9">
    <source>
        <dbReference type="ARBA" id="ARBA00022840"/>
    </source>
</evidence>
<dbReference type="InterPro" id="IPR009080">
    <property type="entry name" value="tRNAsynth_Ia_anticodon-bd"/>
</dbReference>
<dbReference type="NCBIfam" id="TIGR00435">
    <property type="entry name" value="cysS"/>
    <property type="match status" value="1"/>
</dbReference>
<dbReference type="PANTHER" id="PTHR10890">
    <property type="entry name" value="CYSTEINYL-TRNA SYNTHETASE"/>
    <property type="match status" value="1"/>
</dbReference>
<dbReference type="InterPro" id="IPR015803">
    <property type="entry name" value="Cys-tRNA-ligase"/>
</dbReference>
<feature type="short sequence motif" description="'KMSKS' region" evidence="12">
    <location>
        <begin position="282"/>
        <end position="286"/>
    </location>
</feature>
<feature type="domain" description="Cysteinyl-tRNA synthetase class Ia DALR" evidence="13">
    <location>
        <begin position="408"/>
        <end position="471"/>
    </location>
</feature>
<keyword evidence="8 12" id="KW-0862">Zinc</keyword>
<evidence type="ECO:0000256" key="8">
    <source>
        <dbReference type="ARBA" id="ARBA00022833"/>
    </source>
</evidence>
<keyword evidence="4 12" id="KW-0963">Cytoplasm</keyword>
<dbReference type="GO" id="GO:0005524">
    <property type="term" value="F:ATP binding"/>
    <property type="evidence" value="ECO:0007669"/>
    <property type="project" value="UniProtKB-UniRule"/>
</dbReference>
<dbReference type="InterPro" id="IPR014729">
    <property type="entry name" value="Rossmann-like_a/b/a_fold"/>
</dbReference>
<keyword evidence="9 12" id="KW-0067">ATP-binding</keyword>
<dbReference type="HAMAP" id="MF_00041">
    <property type="entry name" value="Cys_tRNA_synth"/>
    <property type="match status" value="1"/>
</dbReference>
<dbReference type="PRINTS" id="PR00983">
    <property type="entry name" value="TRNASYNTHCYS"/>
</dbReference>
<comment type="subcellular location">
    <subcellularLocation>
        <location evidence="1 12">Cytoplasm</location>
    </subcellularLocation>
</comment>
<feature type="binding site" evidence="12">
    <location>
        <position position="254"/>
    </location>
    <ligand>
        <name>Zn(2+)</name>
        <dbReference type="ChEBI" id="CHEBI:29105"/>
    </ligand>
</feature>
<comment type="caution">
    <text evidence="14">The sequence shown here is derived from an EMBL/GenBank/DDBJ whole genome shotgun (WGS) entry which is preliminary data.</text>
</comment>
<proteinExistence type="inferred from homology"/>
<evidence type="ECO:0000256" key="7">
    <source>
        <dbReference type="ARBA" id="ARBA00022741"/>
    </source>
</evidence>
<dbReference type="EMBL" id="JADIMJ010000008">
    <property type="protein sequence ID" value="MBO8453148.1"/>
    <property type="molecule type" value="Genomic_DNA"/>
</dbReference>
<dbReference type="GO" id="GO:0005829">
    <property type="term" value="C:cytosol"/>
    <property type="evidence" value="ECO:0007669"/>
    <property type="project" value="TreeGrafter"/>
</dbReference>
<evidence type="ECO:0000256" key="4">
    <source>
        <dbReference type="ARBA" id="ARBA00022490"/>
    </source>
</evidence>
<keyword evidence="10 12" id="KW-0648">Protein biosynthesis</keyword>
<dbReference type="Pfam" id="PF23493">
    <property type="entry name" value="CysS_C"/>
    <property type="match status" value="1"/>
</dbReference>
<evidence type="ECO:0000256" key="11">
    <source>
        <dbReference type="ARBA" id="ARBA00023146"/>
    </source>
</evidence>
<accession>A0A940DL26</accession>
<dbReference type="SMART" id="SM00840">
    <property type="entry name" value="DALR_2"/>
    <property type="match status" value="1"/>
</dbReference>
<evidence type="ECO:0000256" key="6">
    <source>
        <dbReference type="ARBA" id="ARBA00022723"/>
    </source>
</evidence>
<comment type="subunit">
    <text evidence="3 12">Monomer.</text>
</comment>
<dbReference type="InterPro" id="IPR015273">
    <property type="entry name" value="Cys-tRNA-synt_Ia_DALR"/>
</dbReference>
<dbReference type="PANTHER" id="PTHR10890:SF3">
    <property type="entry name" value="CYSTEINE--TRNA LIGASE, CYTOPLASMIC"/>
    <property type="match status" value="1"/>
</dbReference>
<evidence type="ECO:0000256" key="10">
    <source>
        <dbReference type="ARBA" id="ARBA00022917"/>
    </source>
</evidence>
<dbReference type="InterPro" id="IPR032678">
    <property type="entry name" value="tRNA-synt_1_cat_dom"/>
</dbReference>
<evidence type="ECO:0000256" key="12">
    <source>
        <dbReference type="HAMAP-Rule" id="MF_00041"/>
    </source>
</evidence>
<keyword evidence="11 12" id="KW-0030">Aminoacyl-tRNA synthetase</keyword>
<evidence type="ECO:0000256" key="3">
    <source>
        <dbReference type="ARBA" id="ARBA00011245"/>
    </source>
</evidence>
<protein>
    <recommendedName>
        <fullName evidence="12">Cysteine--tRNA ligase</fullName>
        <ecNumber evidence="12">6.1.1.16</ecNumber>
    </recommendedName>
    <alternativeName>
        <fullName evidence="12">Cysteinyl-tRNA synthetase</fullName>
        <shortName evidence="12">CysRS</shortName>
    </alternativeName>
</protein>
<dbReference type="Pfam" id="PF01406">
    <property type="entry name" value="tRNA-synt_1e"/>
    <property type="match status" value="1"/>
</dbReference>
<evidence type="ECO:0000313" key="14">
    <source>
        <dbReference type="EMBL" id="MBO8453148.1"/>
    </source>
</evidence>
<feature type="binding site" evidence="12">
    <location>
        <position position="30"/>
    </location>
    <ligand>
        <name>Zn(2+)</name>
        <dbReference type="ChEBI" id="CHEBI:29105"/>
    </ligand>
</feature>
<reference evidence="14" key="2">
    <citation type="journal article" date="2021" name="PeerJ">
        <title>Extensive microbial diversity within the chicken gut microbiome revealed by metagenomics and culture.</title>
        <authorList>
            <person name="Gilroy R."/>
            <person name="Ravi A."/>
            <person name="Getino M."/>
            <person name="Pursley I."/>
            <person name="Horton D.L."/>
            <person name="Alikhan N.F."/>
            <person name="Baker D."/>
            <person name="Gharbi K."/>
            <person name="Hall N."/>
            <person name="Watson M."/>
            <person name="Adriaenssens E.M."/>
            <person name="Foster-Nyarko E."/>
            <person name="Jarju S."/>
            <person name="Secka A."/>
            <person name="Antonio M."/>
            <person name="Oren A."/>
            <person name="Chaudhuri R.R."/>
            <person name="La Ragione R."/>
            <person name="Hildebrand F."/>
            <person name="Pallen M.J."/>
        </authorList>
    </citation>
    <scope>NUCLEOTIDE SEQUENCE</scope>
    <source>
        <strain evidence="14">F1-3629</strain>
    </source>
</reference>
<dbReference type="GO" id="GO:0008270">
    <property type="term" value="F:zinc ion binding"/>
    <property type="evidence" value="ECO:0007669"/>
    <property type="project" value="UniProtKB-UniRule"/>
</dbReference>
<dbReference type="SUPFAM" id="SSF47323">
    <property type="entry name" value="Anticodon-binding domain of a subclass of class I aminoacyl-tRNA synthetases"/>
    <property type="match status" value="1"/>
</dbReference>
<evidence type="ECO:0000256" key="1">
    <source>
        <dbReference type="ARBA" id="ARBA00004496"/>
    </source>
</evidence>
<keyword evidence="6 12" id="KW-0479">Metal-binding</keyword>
<dbReference type="FunFam" id="3.40.50.620:FF:000140">
    <property type="entry name" value="Cysteine--tRNA ligase"/>
    <property type="match status" value="1"/>
</dbReference>
<name>A0A940DL26_9BACT</name>
<reference evidence="14" key="1">
    <citation type="submission" date="2020-10" db="EMBL/GenBank/DDBJ databases">
        <authorList>
            <person name="Gilroy R."/>
        </authorList>
    </citation>
    <scope>NUCLEOTIDE SEQUENCE</scope>
    <source>
        <strain evidence="14">F1-3629</strain>
    </source>
</reference>
<keyword evidence="7 12" id="KW-0547">Nucleotide-binding</keyword>
<dbReference type="Proteomes" id="UP000771749">
    <property type="component" value="Unassembled WGS sequence"/>
</dbReference>
<evidence type="ECO:0000256" key="2">
    <source>
        <dbReference type="ARBA" id="ARBA00005594"/>
    </source>
</evidence>
<gene>
    <name evidence="12" type="primary">cysS</name>
    <name evidence="14" type="ORF">IAC07_00305</name>
</gene>
<dbReference type="GO" id="GO:0004817">
    <property type="term" value="F:cysteine-tRNA ligase activity"/>
    <property type="evidence" value="ECO:0007669"/>
    <property type="project" value="UniProtKB-UniRule"/>
</dbReference>
<dbReference type="AlphaFoldDB" id="A0A940DL26"/>
<dbReference type="InterPro" id="IPR056411">
    <property type="entry name" value="CysS_C"/>
</dbReference>
<feature type="binding site" evidence="12">
    <location>
        <position position="225"/>
    </location>
    <ligand>
        <name>Zn(2+)</name>
        <dbReference type="ChEBI" id="CHEBI:29105"/>
    </ligand>
</feature>
<keyword evidence="5 12" id="KW-0436">Ligase</keyword>
<dbReference type="Gene3D" id="3.40.50.620">
    <property type="entry name" value="HUPs"/>
    <property type="match status" value="1"/>
</dbReference>
<sequence length="528" mass="58769">MRNFYITDTLSRKKELFTPINPGHAGLYVCGPTVYGDAHLGHARPGVTYDVLVRFMRHLGYKVRYVRNITDVGHLEHDSDDGEDKIAKKARLEQLEPMEVVQTYTLRYHEAMRMLNVAPPSIEPRASGHIIEQIALVQKIMDAGYAYVSNGSVYFDVEKYNRDHRYGILSGRTLDETREGTRTLDGQEDKHAPYDFALWKKASPEHIMKWPSPWSEGFPGWHLECSAMSEKYLGKEFDIHGGGMDLMFPHHECELAQNTASRGTGGVKYWMHNNMITINGKKMGKSLGNFITLQELFTGTHPLLEQAYSPMTIRFFILQAHYRSTLDFSNEALQAAEKGLKRVLQAAKDLRDMASAAGVASVAQGTEGHRAAEMTYGEFITDIAPEEGAGSGQAGTETGREIAAVTENVYNALCDDLNTPVALSHIFDAVRIINSAKEKKTVLCGEDLTSLLRLFDDIVFGVLGLRDEEAAGGKAEKVIGGLMEMVIGERKAAKEAKDWATSDRIRDALKALGIQLKDTKDGTEWSMI</sequence>
<dbReference type="InterPro" id="IPR024909">
    <property type="entry name" value="Cys-tRNA/MSH_ligase"/>
</dbReference>
<feature type="short sequence motif" description="'HIGH' region" evidence="12">
    <location>
        <begin position="32"/>
        <end position="42"/>
    </location>
</feature>
<dbReference type="CDD" id="cd00672">
    <property type="entry name" value="CysRS_core"/>
    <property type="match status" value="1"/>
</dbReference>
<comment type="similarity">
    <text evidence="2 12">Belongs to the class-I aminoacyl-tRNA synthetase family.</text>
</comment>
<comment type="catalytic activity">
    <reaction evidence="12">
        <text>tRNA(Cys) + L-cysteine + ATP = L-cysteinyl-tRNA(Cys) + AMP + diphosphate</text>
        <dbReference type="Rhea" id="RHEA:17773"/>
        <dbReference type="Rhea" id="RHEA-COMP:9661"/>
        <dbReference type="Rhea" id="RHEA-COMP:9679"/>
        <dbReference type="ChEBI" id="CHEBI:30616"/>
        <dbReference type="ChEBI" id="CHEBI:33019"/>
        <dbReference type="ChEBI" id="CHEBI:35235"/>
        <dbReference type="ChEBI" id="CHEBI:78442"/>
        <dbReference type="ChEBI" id="CHEBI:78517"/>
        <dbReference type="ChEBI" id="CHEBI:456215"/>
        <dbReference type="EC" id="6.1.1.16"/>
    </reaction>
</comment>
<comment type="cofactor">
    <cofactor evidence="12">
        <name>Zn(2+)</name>
        <dbReference type="ChEBI" id="CHEBI:29105"/>
    </cofactor>
    <text evidence="12">Binds 1 zinc ion per subunit.</text>
</comment>
<feature type="binding site" evidence="12">
    <location>
        <position position="285"/>
    </location>
    <ligand>
        <name>ATP</name>
        <dbReference type="ChEBI" id="CHEBI:30616"/>
    </ligand>
</feature>
<dbReference type="Gene3D" id="1.20.120.1910">
    <property type="entry name" value="Cysteine-tRNA ligase, C-terminal anti-codon recognition domain"/>
    <property type="match status" value="1"/>
</dbReference>
<evidence type="ECO:0000313" key="15">
    <source>
        <dbReference type="Proteomes" id="UP000771749"/>
    </source>
</evidence>
<evidence type="ECO:0000256" key="5">
    <source>
        <dbReference type="ARBA" id="ARBA00022598"/>
    </source>
</evidence>
<dbReference type="SUPFAM" id="SSF52374">
    <property type="entry name" value="Nucleotidylyl transferase"/>
    <property type="match status" value="1"/>
</dbReference>
<dbReference type="Pfam" id="PF09190">
    <property type="entry name" value="DALR_2"/>
    <property type="match status" value="1"/>
</dbReference>
<dbReference type="EC" id="6.1.1.16" evidence="12"/>
<dbReference type="GO" id="GO:0006423">
    <property type="term" value="P:cysteinyl-tRNA aminoacylation"/>
    <property type="evidence" value="ECO:0007669"/>
    <property type="project" value="UniProtKB-UniRule"/>
</dbReference>
<feature type="binding site" evidence="12">
    <location>
        <position position="250"/>
    </location>
    <ligand>
        <name>Zn(2+)</name>
        <dbReference type="ChEBI" id="CHEBI:29105"/>
    </ligand>
</feature>
<organism evidence="14 15">
    <name type="scientific">Candidatus Cryptobacteroides gallistercoris</name>
    <dbReference type="NCBI Taxonomy" id="2840765"/>
    <lineage>
        <taxon>Bacteria</taxon>
        <taxon>Pseudomonadati</taxon>
        <taxon>Bacteroidota</taxon>
        <taxon>Bacteroidia</taxon>
        <taxon>Bacteroidales</taxon>
        <taxon>Candidatus Cryptobacteroides</taxon>
    </lineage>
</organism>
<evidence type="ECO:0000259" key="13">
    <source>
        <dbReference type="SMART" id="SM00840"/>
    </source>
</evidence>